<proteinExistence type="predicted"/>
<dbReference type="PROSITE" id="PS50097">
    <property type="entry name" value="BTB"/>
    <property type="match status" value="1"/>
</dbReference>
<accession>A0A194XRE5</accession>
<dbReference type="RefSeq" id="XP_018076979.1">
    <property type="nucleotide sequence ID" value="XM_018221585.1"/>
</dbReference>
<dbReference type="CDD" id="cd18186">
    <property type="entry name" value="BTB_POZ_ZBTB_KLHL-like"/>
    <property type="match status" value="1"/>
</dbReference>
<dbReference type="SUPFAM" id="SSF54695">
    <property type="entry name" value="POZ domain"/>
    <property type="match status" value="1"/>
</dbReference>
<dbReference type="Pfam" id="PF00651">
    <property type="entry name" value="BTB"/>
    <property type="match status" value="1"/>
</dbReference>
<dbReference type="InParanoid" id="A0A194XRE5"/>
<dbReference type="InterPro" id="IPR011333">
    <property type="entry name" value="SKP1/BTB/POZ_sf"/>
</dbReference>
<sequence length="261" mass="29554">MSLKVIADSLSLSNMASKTRSCEEKEDALIQLTCIIQYSEGGAVVTFIVGPEGATETFIVHKEFACFYSRVLDGMFDESSIKHDRSSQGRRRALIFKFVEGQTQTYRMDDVSADAFRYFVEWLYTQSLDIEQLKPVGQMDDHRCDKEDLCLAELWILAGKLLIPSLQNTTIKAMWKLGNEIPPDPDTLHYIFNNVAAPNNPVRLLVVRQCLQALSNGDLRVEDLRAMPEDLLVEITYETATYLPEVQSMDLNDLLVTTEAK</sequence>
<reference evidence="2 3" key="1">
    <citation type="submission" date="2015-10" db="EMBL/GenBank/DDBJ databases">
        <title>Full genome of DAOMC 229536 Phialocephala scopiformis, a fungal endophyte of spruce producing the potent anti-insectan compound rugulosin.</title>
        <authorList>
            <consortium name="DOE Joint Genome Institute"/>
            <person name="Walker A.K."/>
            <person name="Frasz S.L."/>
            <person name="Seifert K.A."/>
            <person name="Miller J.D."/>
            <person name="Mondo S.J."/>
            <person name="Labutti K."/>
            <person name="Lipzen A."/>
            <person name="Dockter R."/>
            <person name="Kennedy M."/>
            <person name="Grigoriev I.V."/>
            <person name="Spatafora J.W."/>
        </authorList>
    </citation>
    <scope>NUCLEOTIDE SEQUENCE [LARGE SCALE GENOMIC DNA]</scope>
    <source>
        <strain evidence="2 3">CBS 120377</strain>
    </source>
</reference>
<gene>
    <name evidence="2" type="ORF">LY89DRAFT_763069</name>
</gene>
<keyword evidence="3" id="KW-1185">Reference proteome</keyword>
<feature type="domain" description="BTB" evidence="1">
    <location>
        <begin position="43"/>
        <end position="132"/>
    </location>
</feature>
<dbReference type="KEGG" id="psco:LY89DRAFT_763069"/>
<evidence type="ECO:0000313" key="3">
    <source>
        <dbReference type="Proteomes" id="UP000070700"/>
    </source>
</evidence>
<organism evidence="2 3">
    <name type="scientific">Mollisia scopiformis</name>
    <name type="common">Conifer needle endophyte fungus</name>
    <name type="synonym">Phialocephala scopiformis</name>
    <dbReference type="NCBI Taxonomy" id="149040"/>
    <lineage>
        <taxon>Eukaryota</taxon>
        <taxon>Fungi</taxon>
        <taxon>Dikarya</taxon>
        <taxon>Ascomycota</taxon>
        <taxon>Pezizomycotina</taxon>
        <taxon>Leotiomycetes</taxon>
        <taxon>Helotiales</taxon>
        <taxon>Mollisiaceae</taxon>
        <taxon>Mollisia</taxon>
    </lineage>
</organism>
<dbReference type="AlphaFoldDB" id="A0A194XRE5"/>
<dbReference type="InterPro" id="IPR000210">
    <property type="entry name" value="BTB/POZ_dom"/>
</dbReference>
<dbReference type="Gene3D" id="3.30.710.10">
    <property type="entry name" value="Potassium Channel Kv1.1, Chain A"/>
    <property type="match status" value="1"/>
</dbReference>
<dbReference type="PANTHER" id="PTHR47843:SF2">
    <property type="entry name" value="BTB DOMAIN-CONTAINING PROTEIN"/>
    <property type="match status" value="1"/>
</dbReference>
<dbReference type="GeneID" id="28831311"/>
<dbReference type="EMBL" id="KQ947406">
    <property type="protein sequence ID" value="KUJ22624.1"/>
    <property type="molecule type" value="Genomic_DNA"/>
</dbReference>
<dbReference type="PANTHER" id="PTHR47843">
    <property type="entry name" value="BTB DOMAIN-CONTAINING PROTEIN-RELATED"/>
    <property type="match status" value="1"/>
</dbReference>
<protein>
    <recommendedName>
        <fullName evidence="1">BTB domain-containing protein</fullName>
    </recommendedName>
</protein>
<dbReference type="OrthoDB" id="194443at2759"/>
<dbReference type="Proteomes" id="UP000070700">
    <property type="component" value="Unassembled WGS sequence"/>
</dbReference>
<name>A0A194XRE5_MOLSC</name>
<evidence type="ECO:0000259" key="1">
    <source>
        <dbReference type="PROSITE" id="PS50097"/>
    </source>
</evidence>
<evidence type="ECO:0000313" key="2">
    <source>
        <dbReference type="EMBL" id="KUJ22624.1"/>
    </source>
</evidence>
<dbReference type="SMART" id="SM00225">
    <property type="entry name" value="BTB"/>
    <property type="match status" value="1"/>
</dbReference>